<comment type="similarity">
    <text evidence="2">Belongs to the NrfD family.</text>
</comment>
<dbReference type="Proteomes" id="UP000035036">
    <property type="component" value="Chromosome"/>
</dbReference>
<dbReference type="OrthoDB" id="5440262at2"/>
<feature type="transmembrane region" description="Helical" evidence="7">
    <location>
        <begin position="172"/>
        <end position="197"/>
    </location>
</feature>
<dbReference type="HOGENOM" id="CLU_049007_0_0_7"/>
<dbReference type="Pfam" id="PF03916">
    <property type="entry name" value="NrfD"/>
    <property type="match status" value="1"/>
</dbReference>
<dbReference type="InterPro" id="IPR005614">
    <property type="entry name" value="NrfD-like"/>
</dbReference>
<dbReference type="InterPro" id="IPR051817">
    <property type="entry name" value="FDH_cytochrome_b556_subunit"/>
</dbReference>
<keyword evidence="3" id="KW-1003">Cell membrane</keyword>
<evidence type="ECO:0000256" key="6">
    <source>
        <dbReference type="ARBA" id="ARBA00023136"/>
    </source>
</evidence>
<feature type="transmembrane region" description="Helical" evidence="7">
    <location>
        <begin position="54"/>
        <end position="80"/>
    </location>
</feature>
<feature type="transmembrane region" description="Helical" evidence="7">
    <location>
        <begin position="20"/>
        <end position="42"/>
    </location>
</feature>
<protein>
    <submittedName>
        <fullName evidence="8">Formate dehydrogenase</fullName>
    </submittedName>
</protein>
<evidence type="ECO:0000256" key="4">
    <source>
        <dbReference type="ARBA" id="ARBA00022692"/>
    </source>
</evidence>
<comment type="subcellular location">
    <subcellularLocation>
        <location evidence="1">Cell membrane</location>
        <topology evidence="1">Multi-pass membrane protein</topology>
    </subcellularLocation>
</comment>
<evidence type="ECO:0000313" key="9">
    <source>
        <dbReference type="Proteomes" id="UP000035036"/>
    </source>
</evidence>
<proteinExistence type="inferred from homology"/>
<dbReference type="GO" id="GO:0005886">
    <property type="term" value="C:plasma membrane"/>
    <property type="evidence" value="ECO:0007669"/>
    <property type="project" value="UniProtKB-SubCell"/>
</dbReference>
<dbReference type="EMBL" id="CP010311">
    <property type="protein sequence ID" value="AJF07280.1"/>
    <property type="molecule type" value="Genomic_DNA"/>
</dbReference>
<sequence>MTAAKTILTEIQGYHRFIKFLIFLVALAALGSAVRFIFGLGATTNLNDTYPWGLWISFDVVTAVPLAAGAFTLGVVAHVFRIEKLEPLVRPAIVTGFLGYSLVCVGLMLDLGQPHRGVYVLFPWNWNVHSPMFEVSMCVMAYTTVLFLEFLHPVSERFGWHIPLRLLRNLQIPFAILAAMISTLHQSTLGTFFLIAVDKLHALWYTPLLPLQFWLSAIFTGLCIVMLEASLVHRYMGQPDESSLLSTLTRIVPWVMGAYMLVKFVPLLVAPQGPLFDRPILTALFLVEITIGLLLPFWMFLQSRIRTDKNMQLRAASLAIFGLVLNRFNVSMFGMIQPGQEIYVPNLLESMVTVGIIAAHILFFVLIAKYFPIFEHHPETVDYSIPDRFHKVEGDGEKTAVAASKN</sequence>
<evidence type="ECO:0000256" key="5">
    <source>
        <dbReference type="ARBA" id="ARBA00022989"/>
    </source>
</evidence>
<dbReference type="Gene3D" id="1.20.1630.10">
    <property type="entry name" value="Formate dehydrogenase/DMSO reductase domain"/>
    <property type="match status" value="1"/>
</dbReference>
<name>A0A0B5FSZ7_9BACT</name>
<feature type="transmembrane region" description="Helical" evidence="7">
    <location>
        <begin position="348"/>
        <end position="368"/>
    </location>
</feature>
<feature type="transmembrane region" description="Helical" evidence="7">
    <location>
        <begin position="313"/>
        <end position="336"/>
    </location>
</feature>
<evidence type="ECO:0000313" key="8">
    <source>
        <dbReference type="EMBL" id="AJF07280.1"/>
    </source>
</evidence>
<evidence type="ECO:0000256" key="1">
    <source>
        <dbReference type="ARBA" id="ARBA00004651"/>
    </source>
</evidence>
<accession>A0A0B5FSZ7</accession>
<keyword evidence="4 7" id="KW-0812">Transmembrane</keyword>
<keyword evidence="9" id="KW-1185">Reference proteome</keyword>
<dbReference type="PANTHER" id="PTHR30074:SF4">
    <property type="entry name" value="NI_FE-HYDROGENASE 2 B-TYPE CYTOCHROME SUBUNIT-RELATED"/>
    <property type="match status" value="1"/>
</dbReference>
<dbReference type="GO" id="GO:0009061">
    <property type="term" value="P:anaerobic respiration"/>
    <property type="evidence" value="ECO:0007669"/>
    <property type="project" value="TreeGrafter"/>
</dbReference>
<feature type="transmembrane region" description="Helical" evidence="7">
    <location>
        <begin position="251"/>
        <end position="269"/>
    </location>
</feature>
<dbReference type="STRING" id="483547.GSUB_12915"/>
<evidence type="ECO:0000256" key="2">
    <source>
        <dbReference type="ARBA" id="ARBA00008929"/>
    </source>
</evidence>
<dbReference type="KEGG" id="gsb:GSUB_12915"/>
<reference evidence="8 9" key="1">
    <citation type="journal article" date="2015" name="Genome Announc.">
        <title>Genomes of Geoalkalibacter ferrihydriticus Z-0531T and Geoalkalibacter subterraneus Red1T, Two Haloalkaliphilic Metal-Reducing Deltaproteobacteria.</title>
        <authorList>
            <person name="Badalamenti J.P."/>
            <person name="Krajmalnik-Brown R."/>
            <person name="Torres C.I."/>
            <person name="Bond D.R."/>
        </authorList>
    </citation>
    <scope>NUCLEOTIDE SEQUENCE [LARGE SCALE GENOMIC DNA]</scope>
    <source>
        <strain evidence="8 9">Red1</strain>
    </source>
</reference>
<gene>
    <name evidence="8" type="ORF">GSUB_12915</name>
</gene>
<dbReference type="PANTHER" id="PTHR30074">
    <property type="entry name" value="FORMATE DEHYDROGENASE, NITRATE-INDUCIBLE, CYTOCHROME B556 FDN SUBUNIT"/>
    <property type="match status" value="1"/>
</dbReference>
<feature type="transmembrane region" description="Helical" evidence="7">
    <location>
        <begin position="209"/>
        <end position="231"/>
    </location>
</feature>
<evidence type="ECO:0000256" key="7">
    <source>
        <dbReference type="SAM" id="Phobius"/>
    </source>
</evidence>
<feature type="transmembrane region" description="Helical" evidence="7">
    <location>
        <begin position="281"/>
        <end position="301"/>
    </location>
</feature>
<dbReference type="AlphaFoldDB" id="A0A0B5FSZ7"/>
<feature type="transmembrane region" description="Helical" evidence="7">
    <location>
        <begin position="132"/>
        <end position="151"/>
    </location>
</feature>
<dbReference type="RefSeq" id="WP_040201146.1">
    <property type="nucleotide sequence ID" value="NZ_CP010311.1"/>
</dbReference>
<feature type="transmembrane region" description="Helical" evidence="7">
    <location>
        <begin position="92"/>
        <end position="112"/>
    </location>
</feature>
<organism evidence="8 9">
    <name type="scientific">Geoalkalibacter subterraneus</name>
    <dbReference type="NCBI Taxonomy" id="483547"/>
    <lineage>
        <taxon>Bacteria</taxon>
        <taxon>Pseudomonadati</taxon>
        <taxon>Thermodesulfobacteriota</taxon>
        <taxon>Desulfuromonadia</taxon>
        <taxon>Desulfuromonadales</taxon>
        <taxon>Geoalkalibacteraceae</taxon>
        <taxon>Geoalkalibacter</taxon>
    </lineage>
</organism>
<keyword evidence="5 7" id="KW-1133">Transmembrane helix</keyword>
<evidence type="ECO:0000256" key="3">
    <source>
        <dbReference type="ARBA" id="ARBA00022475"/>
    </source>
</evidence>
<keyword evidence="6 7" id="KW-0472">Membrane</keyword>